<sequence>MSQTRRPDSGRPCRRARPWRQS</sequence>
<feature type="region of interest" description="Disordered" evidence="1">
    <location>
        <begin position="1"/>
        <end position="22"/>
    </location>
</feature>
<protein>
    <submittedName>
        <fullName evidence="2">Uncharacterized protein</fullName>
    </submittedName>
</protein>
<evidence type="ECO:0000256" key="1">
    <source>
        <dbReference type="SAM" id="MobiDB-lite"/>
    </source>
</evidence>
<dbReference type="EMBL" id="GBRH01160064">
    <property type="protein sequence ID" value="JAE37832.1"/>
    <property type="molecule type" value="Transcribed_RNA"/>
</dbReference>
<feature type="compositionally biased region" description="Basic residues" evidence="1">
    <location>
        <begin position="12"/>
        <end position="22"/>
    </location>
</feature>
<reference evidence="2" key="1">
    <citation type="submission" date="2014-09" db="EMBL/GenBank/DDBJ databases">
        <authorList>
            <person name="Magalhaes I.L.F."/>
            <person name="Oliveira U."/>
            <person name="Santos F.R."/>
            <person name="Vidigal T.H.D.A."/>
            <person name="Brescovit A.D."/>
            <person name="Santos A.J."/>
        </authorList>
    </citation>
    <scope>NUCLEOTIDE SEQUENCE</scope>
    <source>
        <tissue evidence="2">Shoot tissue taken approximately 20 cm above the soil surface</tissue>
    </source>
</reference>
<organism evidence="2">
    <name type="scientific">Arundo donax</name>
    <name type="common">Giant reed</name>
    <name type="synonym">Donax arundinaceus</name>
    <dbReference type="NCBI Taxonomy" id="35708"/>
    <lineage>
        <taxon>Eukaryota</taxon>
        <taxon>Viridiplantae</taxon>
        <taxon>Streptophyta</taxon>
        <taxon>Embryophyta</taxon>
        <taxon>Tracheophyta</taxon>
        <taxon>Spermatophyta</taxon>
        <taxon>Magnoliopsida</taxon>
        <taxon>Liliopsida</taxon>
        <taxon>Poales</taxon>
        <taxon>Poaceae</taxon>
        <taxon>PACMAD clade</taxon>
        <taxon>Arundinoideae</taxon>
        <taxon>Arundineae</taxon>
        <taxon>Arundo</taxon>
    </lineage>
</organism>
<accession>A0A0A9HM63</accession>
<evidence type="ECO:0000313" key="2">
    <source>
        <dbReference type="EMBL" id="JAE37832.1"/>
    </source>
</evidence>
<dbReference type="AlphaFoldDB" id="A0A0A9HM63"/>
<proteinExistence type="predicted"/>
<feature type="compositionally biased region" description="Basic and acidic residues" evidence="1">
    <location>
        <begin position="1"/>
        <end position="11"/>
    </location>
</feature>
<name>A0A0A9HM63_ARUDO</name>
<reference evidence="2" key="2">
    <citation type="journal article" date="2015" name="Data Brief">
        <title>Shoot transcriptome of the giant reed, Arundo donax.</title>
        <authorList>
            <person name="Barrero R.A."/>
            <person name="Guerrero F.D."/>
            <person name="Moolhuijzen P."/>
            <person name="Goolsby J.A."/>
            <person name="Tidwell J."/>
            <person name="Bellgard S.E."/>
            <person name="Bellgard M.I."/>
        </authorList>
    </citation>
    <scope>NUCLEOTIDE SEQUENCE</scope>
    <source>
        <tissue evidence="2">Shoot tissue taken approximately 20 cm above the soil surface</tissue>
    </source>
</reference>